<reference evidence="1 2" key="1">
    <citation type="submission" date="2013-01" db="EMBL/GenBank/DDBJ databases">
        <title>The Genome Sequence of Butyricicoccus pullicaecorum 1.2.</title>
        <authorList>
            <consortium name="The Broad Institute Genome Sequencing Platform"/>
            <person name="Earl A."/>
            <person name="Ward D."/>
            <person name="Feldgarden M."/>
            <person name="Gevers D."/>
            <person name="Van Immerseel F."/>
            <person name="Eeckhaut V."/>
            <person name="Walker B."/>
            <person name="Young S.K."/>
            <person name="Zeng Q."/>
            <person name="Gargeya S."/>
            <person name="Fitzgerald M."/>
            <person name="Haas B."/>
            <person name="Abouelleil A."/>
            <person name="Alvarado L."/>
            <person name="Arachchi H.M."/>
            <person name="Berlin A.M."/>
            <person name="Chapman S.B."/>
            <person name="Dewar J."/>
            <person name="Goldberg J."/>
            <person name="Griggs A."/>
            <person name="Gujja S."/>
            <person name="Hansen M."/>
            <person name="Howarth C."/>
            <person name="Imamovic A."/>
            <person name="Larimer J."/>
            <person name="McCowan C."/>
            <person name="Murphy C."/>
            <person name="Neiman D."/>
            <person name="Pearson M."/>
            <person name="Priest M."/>
            <person name="Roberts A."/>
            <person name="Saif S."/>
            <person name="Shea T."/>
            <person name="Sisk P."/>
            <person name="Sykes S."/>
            <person name="Wortman J."/>
            <person name="Nusbaum C."/>
            <person name="Birren B."/>
        </authorList>
    </citation>
    <scope>NUCLEOTIDE SEQUENCE [LARGE SCALE GENOMIC DNA]</scope>
    <source>
        <strain evidence="1 2">1.2</strain>
    </source>
</reference>
<evidence type="ECO:0000313" key="2">
    <source>
        <dbReference type="Proteomes" id="UP000013981"/>
    </source>
</evidence>
<organism evidence="1 2">
    <name type="scientific">Butyricicoccus pullicaecorum 1.2</name>
    <dbReference type="NCBI Taxonomy" id="1203606"/>
    <lineage>
        <taxon>Bacteria</taxon>
        <taxon>Bacillati</taxon>
        <taxon>Bacillota</taxon>
        <taxon>Clostridia</taxon>
        <taxon>Eubacteriales</taxon>
        <taxon>Butyricicoccaceae</taxon>
        <taxon>Butyricicoccus</taxon>
    </lineage>
</organism>
<dbReference type="AlphaFoldDB" id="R8W8W3"/>
<gene>
    <name evidence="1" type="ORF">HMPREF1526_00296</name>
</gene>
<keyword evidence="2" id="KW-1185">Reference proteome</keyword>
<evidence type="ECO:0000313" key="1">
    <source>
        <dbReference type="EMBL" id="EOQ39602.1"/>
    </source>
</evidence>
<dbReference type="Proteomes" id="UP000013981">
    <property type="component" value="Unassembled WGS sequence"/>
</dbReference>
<dbReference type="eggNOG" id="ENOG50341YQ">
    <property type="taxonomic scope" value="Bacteria"/>
</dbReference>
<dbReference type="RefSeq" id="WP_016146505.1">
    <property type="nucleotide sequence ID" value="NZ_KB976103.1"/>
</dbReference>
<sequence length="212" mass="24303">MIKGMTISDAAHKWVSEFNAIPQSMIERLMRAAPDEWEELTLPHAGSRVHVFDLPDSCDTLEHLGEIVAYAADLNKYRVDLDGGPSILVEPDNLEVVDEDTLPMWGTMWSFGDSCDDYWLGYADGIRVMSDCGFRIYQHEEWGYFFGIDGAGYDFYSEHWIPLYKSRGLQWHDPAAEKAEEMRSKDCRIAKLGGRNVWVDKNGAFVEEVWHD</sequence>
<dbReference type="EMBL" id="AQOB01000002">
    <property type="protein sequence ID" value="EOQ39602.1"/>
    <property type="molecule type" value="Genomic_DNA"/>
</dbReference>
<protein>
    <submittedName>
        <fullName evidence="1">Uncharacterized protein</fullName>
    </submittedName>
</protein>
<name>R8W8W3_9FIRM</name>
<comment type="caution">
    <text evidence="1">The sequence shown here is derived from an EMBL/GenBank/DDBJ whole genome shotgun (WGS) entry which is preliminary data.</text>
</comment>
<dbReference type="HOGENOM" id="CLU_1297882_0_0_9"/>
<accession>R8W8W3</accession>
<proteinExistence type="predicted"/>
<dbReference type="PATRIC" id="fig|1203606.4.peg.276"/>